<evidence type="ECO:0000313" key="1">
    <source>
        <dbReference type="EMBL" id="MBD2295263.1"/>
    </source>
</evidence>
<dbReference type="RefSeq" id="WP_190562482.1">
    <property type="nucleotide sequence ID" value="NZ_JACJQU010000011.1"/>
</dbReference>
<gene>
    <name evidence="1" type="ORF">H6G06_17710</name>
</gene>
<reference evidence="2" key="1">
    <citation type="journal article" date="2020" name="ISME J.">
        <title>Comparative genomics reveals insights into cyanobacterial evolution and habitat adaptation.</title>
        <authorList>
            <person name="Chen M.Y."/>
            <person name="Teng W.K."/>
            <person name="Zhao L."/>
            <person name="Hu C.X."/>
            <person name="Zhou Y.K."/>
            <person name="Han B.P."/>
            <person name="Song L.R."/>
            <person name="Shu W.S."/>
        </authorList>
    </citation>
    <scope>NUCLEOTIDE SEQUENCE [LARGE SCALE GENOMIC DNA]</scope>
    <source>
        <strain evidence="2">FACHB-251</strain>
    </source>
</reference>
<dbReference type="Proteomes" id="UP000662185">
    <property type="component" value="Unassembled WGS sequence"/>
</dbReference>
<dbReference type="AlphaFoldDB" id="A0A926WIR4"/>
<sequence>MALRRATFRLYPTKKINEILYYHRRLHKDLYNAAVYHRKTQYQKFGKSVKYLDQQNCLPAFKEQWTEYTNINSQALQATLKRVDFGFNRFFTGLAKYPKLKSIRHYSSWTYPLLISHPFW</sequence>
<evidence type="ECO:0000313" key="2">
    <source>
        <dbReference type="Proteomes" id="UP000662185"/>
    </source>
</evidence>
<proteinExistence type="predicted"/>
<name>A0A926WIR4_9NOST</name>
<comment type="caution">
    <text evidence="1">The sequence shown here is derived from an EMBL/GenBank/DDBJ whole genome shotgun (WGS) entry which is preliminary data.</text>
</comment>
<dbReference type="EMBL" id="JACJQU010000011">
    <property type="protein sequence ID" value="MBD2295263.1"/>
    <property type="molecule type" value="Genomic_DNA"/>
</dbReference>
<keyword evidence="2" id="KW-1185">Reference proteome</keyword>
<accession>A0A926WIR4</accession>
<protein>
    <submittedName>
        <fullName evidence="1">Transposase</fullName>
    </submittedName>
</protein>
<organism evidence="1 2">
    <name type="scientific">Anabaena sphaerica FACHB-251</name>
    <dbReference type="NCBI Taxonomy" id="2692883"/>
    <lineage>
        <taxon>Bacteria</taxon>
        <taxon>Bacillati</taxon>
        <taxon>Cyanobacteriota</taxon>
        <taxon>Cyanophyceae</taxon>
        <taxon>Nostocales</taxon>
        <taxon>Nostocaceae</taxon>
        <taxon>Anabaena</taxon>
    </lineage>
</organism>